<evidence type="ECO:0000256" key="2">
    <source>
        <dbReference type="ARBA" id="ARBA00022448"/>
    </source>
</evidence>
<keyword evidence="2" id="KW-0813">Transport</keyword>
<dbReference type="GO" id="GO:0055052">
    <property type="term" value="C:ATP-binding cassette (ABC) transporter complex, substrate-binding subunit-containing"/>
    <property type="evidence" value="ECO:0007669"/>
    <property type="project" value="TreeGrafter"/>
</dbReference>
<evidence type="ECO:0008006" key="7">
    <source>
        <dbReference type="Google" id="ProtNLM"/>
    </source>
</evidence>
<evidence type="ECO:0000256" key="1">
    <source>
        <dbReference type="ARBA" id="ARBA00008520"/>
    </source>
</evidence>
<accession>A0A2U2RND5</accession>
<evidence type="ECO:0000256" key="4">
    <source>
        <dbReference type="SAM" id="MobiDB-lite"/>
    </source>
</evidence>
<dbReference type="Proteomes" id="UP000245590">
    <property type="component" value="Unassembled WGS sequence"/>
</dbReference>
<dbReference type="GO" id="GO:0015768">
    <property type="term" value="P:maltose transport"/>
    <property type="evidence" value="ECO:0007669"/>
    <property type="project" value="TreeGrafter"/>
</dbReference>
<dbReference type="Gene3D" id="3.40.190.10">
    <property type="entry name" value="Periplasmic binding protein-like II"/>
    <property type="match status" value="2"/>
</dbReference>
<dbReference type="Pfam" id="PF13416">
    <property type="entry name" value="SBP_bac_8"/>
    <property type="match status" value="1"/>
</dbReference>
<organism evidence="5 6">
    <name type="scientific">Brachybacterium endophyticum</name>
    <dbReference type="NCBI Taxonomy" id="2182385"/>
    <lineage>
        <taxon>Bacteria</taxon>
        <taxon>Bacillati</taxon>
        <taxon>Actinomycetota</taxon>
        <taxon>Actinomycetes</taxon>
        <taxon>Micrococcales</taxon>
        <taxon>Dermabacteraceae</taxon>
        <taxon>Brachybacterium</taxon>
    </lineage>
</organism>
<protein>
    <recommendedName>
        <fullName evidence="7">Sugar ABC transporter substrate-binding protein</fullName>
    </recommendedName>
</protein>
<evidence type="ECO:0000313" key="6">
    <source>
        <dbReference type="Proteomes" id="UP000245590"/>
    </source>
</evidence>
<dbReference type="GO" id="GO:1901982">
    <property type="term" value="F:maltose binding"/>
    <property type="evidence" value="ECO:0007669"/>
    <property type="project" value="TreeGrafter"/>
</dbReference>
<comment type="caution">
    <text evidence="5">The sequence shown here is derived from an EMBL/GenBank/DDBJ whole genome shotgun (WGS) entry which is preliminary data.</text>
</comment>
<dbReference type="EMBL" id="QFKX01000001">
    <property type="protein sequence ID" value="PWH07389.1"/>
    <property type="molecule type" value="Genomic_DNA"/>
</dbReference>
<dbReference type="PANTHER" id="PTHR30061">
    <property type="entry name" value="MALTOSE-BINDING PERIPLASMIC PROTEIN"/>
    <property type="match status" value="1"/>
</dbReference>
<dbReference type="InterPro" id="IPR006059">
    <property type="entry name" value="SBP"/>
</dbReference>
<dbReference type="InterPro" id="IPR006311">
    <property type="entry name" value="TAT_signal"/>
</dbReference>
<evidence type="ECO:0000313" key="5">
    <source>
        <dbReference type="EMBL" id="PWH07389.1"/>
    </source>
</evidence>
<feature type="region of interest" description="Disordered" evidence="4">
    <location>
        <begin position="36"/>
        <end position="55"/>
    </location>
</feature>
<sequence length="449" mass="48340">MSTMAVHTLTRRSAVLGGSAGIGALGLAGCVSPTSDRATGADRRGSSRALAPDGSSLEGTEISILDDNTNSVFKNGLIQRFQDQTGIVVKNYEMANFNDLHDRFATSFAAQDSSVDVVMTWAGWSAEFGQAGWLQELAPEAIPQDLIRPALDAVSWDGSVYGLPKFASVQTMFWNRGHFADAGLEPDAAPQSWDEFVTAAKAVTTDDRYGFCCDMGNPAGAYQNFLRALLLAGGELYDKDWTPKLDSEAAVEGLTKMVELLQVHKVMDPSSLQITNASDLIDVFAKGNTSIVFNWPFQWASAVAKGAETTAQTTGNALIPGISVRSASIDGSEGYAISTFSSNKQAALRWLQFAAGAEAQTRIVDDEGWFPVSKTVLDAPETTKTLPVVTSYKESTDYVTKRYGTPWSNELDQLLSAHVFAAMSQKEKPSDALKAAQRELLPVVEKYLG</sequence>
<name>A0A2U2RND5_9MICO</name>
<keyword evidence="6" id="KW-1185">Reference proteome</keyword>
<dbReference type="PROSITE" id="PS51318">
    <property type="entry name" value="TAT"/>
    <property type="match status" value="1"/>
</dbReference>
<dbReference type="SUPFAM" id="SSF53850">
    <property type="entry name" value="Periplasmic binding protein-like II"/>
    <property type="match status" value="1"/>
</dbReference>
<evidence type="ECO:0000256" key="3">
    <source>
        <dbReference type="ARBA" id="ARBA00022729"/>
    </source>
</evidence>
<proteinExistence type="inferred from homology"/>
<reference evidence="5 6" key="1">
    <citation type="submission" date="2018-05" db="EMBL/GenBank/DDBJ databases">
        <title>Brachybacterium sp. M1HQ-2T, whole genome shotgun sequence.</title>
        <authorList>
            <person name="Tuo L."/>
        </authorList>
    </citation>
    <scope>NUCLEOTIDE SEQUENCE [LARGE SCALE GENOMIC DNA]</scope>
    <source>
        <strain evidence="5 6">M1HQ-2</strain>
    </source>
</reference>
<comment type="similarity">
    <text evidence="1">Belongs to the bacterial solute-binding protein 1 family.</text>
</comment>
<dbReference type="GO" id="GO:0042956">
    <property type="term" value="P:maltodextrin transmembrane transport"/>
    <property type="evidence" value="ECO:0007669"/>
    <property type="project" value="TreeGrafter"/>
</dbReference>
<dbReference type="AlphaFoldDB" id="A0A2U2RND5"/>
<dbReference type="OrthoDB" id="2510110at2"/>
<keyword evidence="3" id="KW-0732">Signal</keyword>
<dbReference type="PANTHER" id="PTHR30061:SF50">
    <property type="entry name" value="MALTOSE_MALTODEXTRIN-BINDING PERIPLASMIC PROTEIN"/>
    <property type="match status" value="1"/>
</dbReference>
<gene>
    <name evidence="5" type="ORF">DEO23_01735</name>
</gene>